<comment type="subcellular location">
    <subcellularLocation>
        <location evidence="1">Membrane</location>
        <topology evidence="1">Multi-pass membrane protein</topology>
    </subcellularLocation>
</comment>
<protein>
    <submittedName>
        <fullName evidence="6">DoxX family membrane protein</fullName>
    </submittedName>
</protein>
<dbReference type="RefSeq" id="WP_134369555.1">
    <property type="nucleotide sequence ID" value="NZ_SOGN01000035.1"/>
</dbReference>
<feature type="transmembrane region" description="Helical" evidence="5">
    <location>
        <begin position="112"/>
        <end position="130"/>
    </location>
</feature>
<dbReference type="InterPro" id="IPR032808">
    <property type="entry name" value="DoxX"/>
</dbReference>
<dbReference type="Proteomes" id="UP000298433">
    <property type="component" value="Unassembled WGS sequence"/>
</dbReference>
<keyword evidence="3 5" id="KW-1133">Transmembrane helix</keyword>
<keyword evidence="7" id="KW-1185">Reference proteome</keyword>
<dbReference type="PANTHER" id="PTHR36974">
    <property type="entry name" value="MEMBRANE PROTEIN-RELATED"/>
    <property type="match status" value="1"/>
</dbReference>
<keyword evidence="4 5" id="KW-0472">Membrane</keyword>
<dbReference type="OrthoDB" id="5120128at2"/>
<accession>A0A4R8XQW3</accession>
<organism evidence="6 7">
    <name type="scientific">Cryobacterium cheniae</name>
    <dbReference type="NCBI Taxonomy" id="1259262"/>
    <lineage>
        <taxon>Bacteria</taxon>
        <taxon>Bacillati</taxon>
        <taxon>Actinomycetota</taxon>
        <taxon>Actinomycetes</taxon>
        <taxon>Micrococcales</taxon>
        <taxon>Microbacteriaceae</taxon>
        <taxon>Cryobacterium</taxon>
    </lineage>
</organism>
<gene>
    <name evidence="6" type="ORF">E3T23_06390</name>
</gene>
<evidence type="ECO:0000256" key="3">
    <source>
        <dbReference type="ARBA" id="ARBA00022989"/>
    </source>
</evidence>
<feature type="transmembrane region" description="Helical" evidence="5">
    <location>
        <begin position="79"/>
        <end position="100"/>
    </location>
</feature>
<evidence type="ECO:0000313" key="6">
    <source>
        <dbReference type="EMBL" id="TFC81123.1"/>
    </source>
</evidence>
<dbReference type="PANTHER" id="PTHR36974:SF1">
    <property type="entry name" value="DOXX FAMILY MEMBRANE PROTEIN"/>
    <property type="match status" value="1"/>
</dbReference>
<dbReference type="GO" id="GO:0016020">
    <property type="term" value="C:membrane"/>
    <property type="evidence" value="ECO:0007669"/>
    <property type="project" value="UniProtKB-SubCell"/>
</dbReference>
<reference evidence="6 7" key="1">
    <citation type="submission" date="2019-03" db="EMBL/GenBank/DDBJ databases">
        <title>Genomics of glacier-inhabiting Cryobacterium strains.</title>
        <authorList>
            <person name="Liu Q."/>
            <person name="Xin Y.-H."/>
        </authorList>
    </citation>
    <scope>NUCLEOTIDE SEQUENCE [LARGE SCALE GENOMIC DNA]</scope>
    <source>
        <strain evidence="6 7">TMT2-48-2</strain>
    </source>
</reference>
<sequence>MSSVTVTDLQFALRIVLAVIFIGAGITHFVPPVARTMRAMIPPRLRTTGVLRPGNLVILTGVCEIAGGLGLLYPPTIVTSGVCLIVFLAAVFPANAFAATYPDRFGLAAIPLVPRLVGQLVLMGLIAVAIV</sequence>
<proteinExistence type="predicted"/>
<keyword evidence="2 5" id="KW-0812">Transmembrane</keyword>
<evidence type="ECO:0000256" key="5">
    <source>
        <dbReference type="SAM" id="Phobius"/>
    </source>
</evidence>
<dbReference type="AlphaFoldDB" id="A0A4R8XQW3"/>
<dbReference type="EMBL" id="SOGN01000035">
    <property type="protein sequence ID" value="TFC81123.1"/>
    <property type="molecule type" value="Genomic_DNA"/>
</dbReference>
<dbReference type="Pfam" id="PF07681">
    <property type="entry name" value="DoxX"/>
    <property type="match status" value="1"/>
</dbReference>
<name>A0A4R8XQW3_9MICO</name>
<comment type="caution">
    <text evidence="6">The sequence shown here is derived from an EMBL/GenBank/DDBJ whole genome shotgun (WGS) entry which is preliminary data.</text>
</comment>
<evidence type="ECO:0000256" key="2">
    <source>
        <dbReference type="ARBA" id="ARBA00022692"/>
    </source>
</evidence>
<evidence type="ECO:0000256" key="4">
    <source>
        <dbReference type="ARBA" id="ARBA00023136"/>
    </source>
</evidence>
<feature type="transmembrane region" description="Helical" evidence="5">
    <location>
        <begin position="12"/>
        <end position="34"/>
    </location>
</feature>
<feature type="transmembrane region" description="Helical" evidence="5">
    <location>
        <begin position="55"/>
        <end position="73"/>
    </location>
</feature>
<evidence type="ECO:0000256" key="1">
    <source>
        <dbReference type="ARBA" id="ARBA00004141"/>
    </source>
</evidence>
<evidence type="ECO:0000313" key="7">
    <source>
        <dbReference type="Proteomes" id="UP000298433"/>
    </source>
</evidence>